<feature type="chain" id="PRO_5032308882" evidence="1">
    <location>
        <begin position="26"/>
        <end position="216"/>
    </location>
</feature>
<evidence type="ECO:0000313" key="4">
    <source>
        <dbReference type="Proteomes" id="UP000586918"/>
    </source>
</evidence>
<keyword evidence="1" id="KW-0732">Signal</keyword>
<dbReference type="EMBL" id="JAAXKZ010000260">
    <property type="protein sequence ID" value="NMH95699.1"/>
    <property type="molecule type" value="Genomic_DNA"/>
</dbReference>
<reference evidence="3 4" key="1">
    <citation type="submission" date="2020-04" db="EMBL/GenBank/DDBJ databases">
        <authorList>
            <person name="Klaysubun C."/>
            <person name="Duangmal K."/>
            <person name="Lipun K."/>
        </authorList>
    </citation>
    <scope>NUCLEOTIDE SEQUENCE [LARGE SCALE GENOMIC DNA]</scope>
    <source>
        <strain evidence="3 4">DSM 45300</strain>
    </source>
</reference>
<sequence length="216" mass="21631">MRVLAMAVVFVVLAVAGCSTTPGSAGDTSVTSQVRPVPAFDSVDLTGIGTVNIRQTGTDSVTVTATTSILPHVTTDVSGTTLRLGLKDVPMTTDTTLTFDVTVRSLAGVSLSGAGDINAADIESPRLTADIGGAGRFTPTGRATDLDLTLGGAGSFDGSRLSTENATVRLTGTGNATVAVSGSLRADVSGIGSVEYIGDPDVTRNVTGLGSVQKKG</sequence>
<dbReference type="RefSeq" id="WP_169416320.1">
    <property type="nucleotide sequence ID" value="NZ_JAAXKZ010000260.1"/>
</dbReference>
<organism evidence="3 4">
    <name type="scientific">Pseudonocardia bannensis</name>
    <dbReference type="NCBI Taxonomy" id="630973"/>
    <lineage>
        <taxon>Bacteria</taxon>
        <taxon>Bacillati</taxon>
        <taxon>Actinomycetota</taxon>
        <taxon>Actinomycetes</taxon>
        <taxon>Pseudonocardiales</taxon>
        <taxon>Pseudonocardiaceae</taxon>
        <taxon>Pseudonocardia</taxon>
    </lineage>
</organism>
<dbReference type="PANTHER" id="PTHR39200:SF1">
    <property type="entry name" value="AUTO-TRANSPORTER ADHESIN HEAD GIN DOMAIN-CONTAINING PROTEIN-RELATED"/>
    <property type="match status" value="1"/>
</dbReference>
<dbReference type="AlphaFoldDB" id="A0A848DT89"/>
<proteinExistence type="predicted"/>
<dbReference type="PANTHER" id="PTHR39200">
    <property type="entry name" value="HYPOTHETICAL EXPORTED PROTEIN"/>
    <property type="match status" value="1"/>
</dbReference>
<dbReference type="InterPro" id="IPR021255">
    <property type="entry name" value="DUF2807"/>
</dbReference>
<accession>A0A848DT89</accession>
<gene>
    <name evidence="3" type="ORF">HF519_30055</name>
</gene>
<dbReference type="Gene3D" id="2.160.20.120">
    <property type="match status" value="1"/>
</dbReference>
<name>A0A848DT89_9PSEU</name>
<dbReference type="Proteomes" id="UP000586918">
    <property type="component" value="Unassembled WGS sequence"/>
</dbReference>
<comment type="caution">
    <text evidence="3">The sequence shown here is derived from an EMBL/GenBank/DDBJ whole genome shotgun (WGS) entry which is preliminary data.</text>
</comment>
<evidence type="ECO:0000259" key="2">
    <source>
        <dbReference type="Pfam" id="PF10988"/>
    </source>
</evidence>
<feature type="signal peptide" evidence="1">
    <location>
        <begin position="1"/>
        <end position="25"/>
    </location>
</feature>
<evidence type="ECO:0000256" key="1">
    <source>
        <dbReference type="SAM" id="SignalP"/>
    </source>
</evidence>
<dbReference type="Pfam" id="PF10988">
    <property type="entry name" value="DUF2807"/>
    <property type="match status" value="1"/>
</dbReference>
<evidence type="ECO:0000313" key="3">
    <source>
        <dbReference type="EMBL" id="NMH95699.1"/>
    </source>
</evidence>
<dbReference type="PROSITE" id="PS51257">
    <property type="entry name" value="PROKAR_LIPOPROTEIN"/>
    <property type="match status" value="1"/>
</dbReference>
<feature type="domain" description="Putative auto-transporter adhesin head GIN" evidence="2">
    <location>
        <begin position="39"/>
        <end position="200"/>
    </location>
</feature>
<keyword evidence="4" id="KW-1185">Reference proteome</keyword>
<protein>
    <submittedName>
        <fullName evidence="3">DUF2807 domain-containing protein</fullName>
    </submittedName>
</protein>